<organism evidence="3">
    <name type="scientific">Lactobacillus acidophilus (strain ATCC 700396 / NCK56 / N2 / NCFM)</name>
    <dbReference type="NCBI Taxonomy" id="272621"/>
    <lineage>
        <taxon>Bacteria</taxon>
        <taxon>Bacillati</taxon>
        <taxon>Bacillota</taxon>
        <taxon>Bacilli</taxon>
        <taxon>Lactobacillales</taxon>
        <taxon>Lactobacillaceae</taxon>
        <taxon>Lactobacillus</taxon>
    </lineage>
</organism>
<gene>
    <name evidence="2" type="ordered locus">LBA0374</name>
</gene>
<name>Q5FM09_LACAC</name>
<dbReference type="OrthoDB" id="2307067at2"/>
<dbReference type="HOGENOM" id="CLU_2523255_0_0_9"/>
<evidence type="ECO:0000256" key="1">
    <source>
        <dbReference type="SAM" id="Phobius"/>
    </source>
</evidence>
<dbReference type="EMBL" id="CP000033">
    <property type="protein sequence ID" value="AAV42265.1"/>
    <property type="molecule type" value="Genomic_DNA"/>
</dbReference>
<proteinExistence type="predicted"/>
<protein>
    <submittedName>
        <fullName evidence="2">Uncharacterized protein</fullName>
    </submittedName>
</protein>
<dbReference type="Proteomes" id="UP000006381">
    <property type="component" value="Chromosome"/>
</dbReference>
<keyword evidence="1" id="KW-0472">Membrane</keyword>
<keyword evidence="1" id="KW-1133">Transmembrane helix</keyword>
<accession>Q5FM09</accession>
<dbReference type="BioCyc" id="LACI272621:G1G49-368-MONOMER"/>
<dbReference type="PATRIC" id="fig|272621.13.peg.360"/>
<feature type="transmembrane region" description="Helical" evidence="1">
    <location>
        <begin position="12"/>
        <end position="31"/>
    </location>
</feature>
<keyword evidence="1" id="KW-0812">Transmembrane</keyword>
<keyword evidence="3" id="KW-1185">Reference proteome</keyword>
<evidence type="ECO:0000313" key="3">
    <source>
        <dbReference type="Proteomes" id="UP000006381"/>
    </source>
</evidence>
<evidence type="ECO:0000313" key="2">
    <source>
        <dbReference type="EMBL" id="AAV42265.1"/>
    </source>
</evidence>
<reference evidence="2 3" key="1">
    <citation type="journal article" date="2005" name="Proc. Natl. Acad. Sci. U.S.A.">
        <title>Complete genome sequence of the probiotic lactic acid bacterium Lactobacillus acidophilus NCFM.</title>
        <authorList>
            <person name="Altermann E."/>
            <person name="Russell W.M."/>
            <person name="Azcarate-Peril M.A."/>
            <person name="Barrangou R."/>
            <person name="Buck B.L."/>
            <person name="McAuliffe O."/>
            <person name="Souther N."/>
            <person name="Dobson A."/>
            <person name="Duong T."/>
            <person name="Callanan M."/>
            <person name="Lick S."/>
            <person name="Hamrick A."/>
            <person name="Cano R."/>
            <person name="Klaenhammer T.R."/>
        </authorList>
    </citation>
    <scope>NUCLEOTIDE SEQUENCE [LARGE SCALE GENOMIC DNA]</scope>
    <source>
        <strain evidence="3">ATCC 700396 / NCK56 / N2 / NCFM</strain>
    </source>
</reference>
<dbReference type="AlphaFoldDB" id="Q5FM09"/>
<feature type="transmembrane region" description="Helical" evidence="1">
    <location>
        <begin position="43"/>
        <end position="66"/>
    </location>
</feature>
<dbReference type="STRING" id="272621.LBA0374"/>
<sequence length="84" mass="9347">MKRLLTMKKAWKYVVAVLIVIVGVFMLGMISGDNETAAPAGIAALYLILSGIFFYHNLEIAILVIYNLKVAKTDQDDQSIFLLK</sequence>
<dbReference type="KEGG" id="lac:LBA0374"/>